<accession>A0AAW2Q420</accession>
<organism evidence="1">
    <name type="scientific">Sesamum calycinum</name>
    <dbReference type="NCBI Taxonomy" id="2727403"/>
    <lineage>
        <taxon>Eukaryota</taxon>
        <taxon>Viridiplantae</taxon>
        <taxon>Streptophyta</taxon>
        <taxon>Embryophyta</taxon>
        <taxon>Tracheophyta</taxon>
        <taxon>Spermatophyta</taxon>
        <taxon>Magnoliopsida</taxon>
        <taxon>eudicotyledons</taxon>
        <taxon>Gunneridae</taxon>
        <taxon>Pentapetalae</taxon>
        <taxon>asterids</taxon>
        <taxon>lamiids</taxon>
        <taxon>Lamiales</taxon>
        <taxon>Pedaliaceae</taxon>
        <taxon>Sesamum</taxon>
    </lineage>
</organism>
<gene>
    <name evidence="1" type="ORF">Scaly_1198400</name>
</gene>
<proteinExistence type="predicted"/>
<reference evidence="1" key="2">
    <citation type="journal article" date="2024" name="Plant">
        <title>Genomic evolution and insights into agronomic trait innovations of Sesamum species.</title>
        <authorList>
            <person name="Miao H."/>
            <person name="Wang L."/>
            <person name="Qu L."/>
            <person name="Liu H."/>
            <person name="Sun Y."/>
            <person name="Le M."/>
            <person name="Wang Q."/>
            <person name="Wei S."/>
            <person name="Zheng Y."/>
            <person name="Lin W."/>
            <person name="Duan Y."/>
            <person name="Cao H."/>
            <person name="Xiong S."/>
            <person name="Wang X."/>
            <person name="Wei L."/>
            <person name="Li C."/>
            <person name="Ma Q."/>
            <person name="Ju M."/>
            <person name="Zhao R."/>
            <person name="Li G."/>
            <person name="Mu C."/>
            <person name="Tian Q."/>
            <person name="Mei H."/>
            <person name="Zhang T."/>
            <person name="Gao T."/>
            <person name="Zhang H."/>
        </authorList>
    </citation>
    <scope>NUCLEOTIDE SEQUENCE</scope>
    <source>
        <strain evidence="1">KEN8</strain>
    </source>
</reference>
<name>A0AAW2Q420_9LAMI</name>
<evidence type="ECO:0000313" key="1">
    <source>
        <dbReference type="EMBL" id="KAL0362432.1"/>
    </source>
</evidence>
<dbReference type="EMBL" id="JACGWM010000007">
    <property type="protein sequence ID" value="KAL0362432.1"/>
    <property type="molecule type" value="Genomic_DNA"/>
</dbReference>
<protein>
    <submittedName>
        <fullName evidence="1">Uncharacterized protein</fullName>
    </submittedName>
</protein>
<comment type="caution">
    <text evidence="1">The sequence shown here is derived from an EMBL/GenBank/DDBJ whole genome shotgun (WGS) entry which is preliminary data.</text>
</comment>
<dbReference type="PANTHER" id="PTHR10775:SF185">
    <property type="entry name" value="OS08G0208400 PROTEIN"/>
    <property type="match status" value="1"/>
</dbReference>
<dbReference type="AlphaFoldDB" id="A0AAW2Q420"/>
<dbReference type="PANTHER" id="PTHR10775">
    <property type="entry name" value="OS08G0208400 PROTEIN"/>
    <property type="match status" value="1"/>
</dbReference>
<sequence length="177" mass="20589">MKRRIPFHTGVMRGGWIGHRGWFFIPSGRISDLIIARMVRLMMERDRFYNIVHVVEQPLLKGCTQSQLASVANTKKLIRDLGLPVEKIDVCKNDRMLYWKDDIDLYYCNFYGEARYKPTRERNPYCKKTLYGILSHLSLTPCLQRLYVSEATAEQMTCHANHQTEDGSMCHPSDAEA</sequence>
<reference evidence="1" key="1">
    <citation type="submission" date="2020-06" db="EMBL/GenBank/DDBJ databases">
        <authorList>
            <person name="Li T."/>
            <person name="Hu X."/>
            <person name="Zhang T."/>
            <person name="Song X."/>
            <person name="Zhang H."/>
            <person name="Dai N."/>
            <person name="Sheng W."/>
            <person name="Hou X."/>
            <person name="Wei L."/>
        </authorList>
    </citation>
    <scope>NUCLEOTIDE SEQUENCE</scope>
    <source>
        <strain evidence="1">KEN8</strain>
        <tissue evidence="1">Leaf</tissue>
    </source>
</reference>